<dbReference type="GO" id="GO:0043161">
    <property type="term" value="P:proteasome-mediated ubiquitin-dependent protein catabolic process"/>
    <property type="evidence" value="ECO:0007669"/>
    <property type="project" value="TreeGrafter"/>
</dbReference>
<name>A0AAR5PPA8_DENPD</name>
<dbReference type="Gene3D" id="1.25.10.10">
    <property type="entry name" value="Leucine-rich Repeat Variant"/>
    <property type="match status" value="2"/>
</dbReference>
<dbReference type="GeneID" id="109539452"/>
<dbReference type="AlphaFoldDB" id="A0AAR5PPA8"/>
<dbReference type="SMART" id="SM00185">
    <property type="entry name" value="ARM"/>
    <property type="match status" value="8"/>
</dbReference>
<dbReference type="EnsemblMetazoa" id="XM_019907198.1">
    <property type="protein sequence ID" value="XP_019762757.1"/>
    <property type="gene ID" value="LOC109539452"/>
</dbReference>
<feature type="repeat" description="HEAT" evidence="7">
    <location>
        <begin position="58"/>
        <end position="94"/>
    </location>
</feature>
<dbReference type="PROSITE" id="PS50077">
    <property type="entry name" value="HEAT_REPEAT"/>
    <property type="match status" value="1"/>
</dbReference>
<feature type="repeat" description="ARM" evidence="8">
    <location>
        <begin position="57"/>
        <end position="101"/>
    </location>
</feature>
<accession>A0AAR5PPA8</accession>
<keyword evidence="5" id="KW-0677">Repeat</keyword>
<dbReference type="InterPro" id="IPR016024">
    <property type="entry name" value="ARM-type_fold"/>
</dbReference>
<dbReference type="PANTHER" id="PTHR15651">
    <property type="entry name" value="ARMADILLO REPEAT-CONTAINING PROTEIN 8"/>
    <property type="match status" value="1"/>
</dbReference>
<proteinExistence type="predicted"/>
<dbReference type="InterPro" id="IPR038739">
    <property type="entry name" value="ARMC8/Vid28"/>
</dbReference>
<dbReference type="GO" id="GO:0005737">
    <property type="term" value="C:cytoplasm"/>
    <property type="evidence" value="ECO:0007669"/>
    <property type="project" value="UniProtKB-SubCell"/>
</dbReference>
<evidence type="ECO:0000256" key="6">
    <source>
        <dbReference type="ARBA" id="ARBA00023242"/>
    </source>
</evidence>
<dbReference type="PANTHER" id="PTHR15651:SF7">
    <property type="entry name" value="ARMADILLO REPEAT-CONTAINING PROTEIN 8"/>
    <property type="match status" value="1"/>
</dbReference>
<comment type="subcellular location">
    <subcellularLocation>
        <location evidence="2">Cytoplasm</location>
    </subcellularLocation>
    <subcellularLocation>
        <location evidence="1">Nucleus</location>
    </subcellularLocation>
</comment>
<keyword evidence="10" id="KW-1185">Reference proteome</keyword>
<sequence>MLNEMQPFTAFMDVESSRSYIDDLYSPDMNKCLSSIICIKNSVIGSNRQKESVIAQGIVPRLIHLLKDNTMKSCVRIEAALTIGSLAKGTDEHVELLINSGIVQTVLEALDEFDPMLVDACICCLRTLASQEHYSIHSKFSVKDMQKLLSLTSPIASLQRRSCIATILTSACKTVTEQNNLCFIGGPAALGFLLSLDTPSIRIPVATCLASMCLNNPHVAKEIVNTSYRDVKIVDYLSLMICRDKPVEMQLEAARCLTNLHRAGAILALDPMITYKTLPCLVRHCQVEHSIAQRAMAAETLAYLTEVDSNLQQIAAISNHLPSALLDLITCGSVAAKIAAFRAFASLAADEEDIRKRIISTKCLMVQVAEALNDQNKDVNLAAMRCLHSLSRSVQQLRTTFQDHSVWKPLMTVLAGDTTKEMILAASSTLCNLLLEFSPVKEPLMQQGAIQVMSNLTTYSDPAVRLNGVWGLMNLTFQAEQRVKSQILNTLGTDQIFRLLADSDVGVIMKTLGLLRNLVSPRTHTDAMMALHGTQVMQAVVLVLEGPHSPEVKEQALLILSSIADGDRAKDHIMINEDILKKLVDYMTHPAPCLQESAVFCIGNLSRIGEPGALERQLKLREFGAVNILQQLMGTSDTLSFNRLKLTLSNFTDV</sequence>
<evidence type="ECO:0000256" key="1">
    <source>
        <dbReference type="ARBA" id="ARBA00004123"/>
    </source>
</evidence>
<dbReference type="Proteomes" id="UP000019118">
    <property type="component" value="Unassembled WGS sequence"/>
</dbReference>
<evidence type="ECO:0000256" key="3">
    <source>
        <dbReference type="ARBA" id="ARBA00013746"/>
    </source>
</evidence>
<keyword evidence="4" id="KW-0963">Cytoplasm</keyword>
<dbReference type="GO" id="GO:0005634">
    <property type="term" value="C:nucleus"/>
    <property type="evidence" value="ECO:0007669"/>
    <property type="project" value="UniProtKB-SubCell"/>
</dbReference>
<reference evidence="9" key="2">
    <citation type="submission" date="2024-08" db="UniProtKB">
        <authorList>
            <consortium name="EnsemblMetazoa"/>
        </authorList>
    </citation>
    <scope>IDENTIFICATION</scope>
</reference>
<reference evidence="10" key="1">
    <citation type="journal article" date="2013" name="Genome Biol.">
        <title>Draft genome of the mountain pine beetle, Dendroctonus ponderosae Hopkins, a major forest pest.</title>
        <authorList>
            <person name="Keeling C.I."/>
            <person name="Yuen M.M."/>
            <person name="Liao N.Y."/>
            <person name="Docking T.R."/>
            <person name="Chan S.K."/>
            <person name="Taylor G.A."/>
            <person name="Palmquist D.L."/>
            <person name="Jackman S.D."/>
            <person name="Nguyen A."/>
            <person name="Li M."/>
            <person name="Henderson H."/>
            <person name="Janes J.K."/>
            <person name="Zhao Y."/>
            <person name="Pandoh P."/>
            <person name="Moore R."/>
            <person name="Sperling F.A."/>
            <person name="Huber D.P."/>
            <person name="Birol I."/>
            <person name="Jones S.J."/>
            <person name="Bohlmann J."/>
        </authorList>
    </citation>
    <scope>NUCLEOTIDE SEQUENCE</scope>
</reference>
<evidence type="ECO:0000313" key="10">
    <source>
        <dbReference type="Proteomes" id="UP000019118"/>
    </source>
</evidence>
<dbReference type="SUPFAM" id="SSF48371">
    <property type="entry name" value="ARM repeat"/>
    <property type="match status" value="1"/>
</dbReference>
<protein>
    <recommendedName>
        <fullName evidence="3">Armadillo repeat-containing protein 8</fullName>
    </recommendedName>
</protein>
<evidence type="ECO:0000256" key="5">
    <source>
        <dbReference type="ARBA" id="ARBA00022737"/>
    </source>
</evidence>
<dbReference type="RefSeq" id="XP_019762757.1">
    <property type="nucleotide sequence ID" value="XM_019907198.2"/>
</dbReference>
<keyword evidence="6" id="KW-0539">Nucleus</keyword>
<evidence type="ECO:0000256" key="4">
    <source>
        <dbReference type="ARBA" id="ARBA00022490"/>
    </source>
</evidence>
<dbReference type="GO" id="GO:0034657">
    <property type="term" value="C:GID complex"/>
    <property type="evidence" value="ECO:0007669"/>
    <property type="project" value="TreeGrafter"/>
</dbReference>
<dbReference type="InterPro" id="IPR000225">
    <property type="entry name" value="Armadillo"/>
</dbReference>
<evidence type="ECO:0000256" key="7">
    <source>
        <dbReference type="PROSITE-ProRule" id="PRU00103"/>
    </source>
</evidence>
<evidence type="ECO:0000313" key="9">
    <source>
        <dbReference type="EnsemblMetazoa" id="XP_019762757.1"/>
    </source>
</evidence>
<evidence type="ECO:0000256" key="2">
    <source>
        <dbReference type="ARBA" id="ARBA00004496"/>
    </source>
</evidence>
<dbReference type="KEGG" id="dpa:109539452"/>
<dbReference type="InterPro" id="IPR011989">
    <property type="entry name" value="ARM-like"/>
</dbReference>
<evidence type="ECO:0000256" key="8">
    <source>
        <dbReference type="PROSITE-ProRule" id="PRU00259"/>
    </source>
</evidence>
<dbReference type="InterPro" id="IPR021133">
    <property type="entry name" value="HEAT_type_2"/>
</dbReference>
<organism evidence="9 10">
    <name type="scientific">Dendroctonus ponderosae</name>
    <name type="common">Mountain pine beetle</name>
    <dbReference type="NCBI Taxonomy" id="77166"/>
    <lineage>
        <taxon>Eukaryota</taxon>
        <taxon>Metazoa</taxon>
        <taxon>Ecdysozoa</taxon>
        <taxon>Arthropoda</taxon>
        <taxon>Hexapoda</taxon>
        <taxon>Insecta</taxon>
        <taxon>Pterygota</taxon>
        <taxon>Neoptera</taxon>
        <taxon>Endopterygota</taxon>
        <taxon>Coleoptera</taxon>
        <taxon>Polyphaga</taxon>
        <taxon>Cucujiformia</taxon>
        <taxon>Curculionidae</taxon>
        <taxon>Scolytinae</taxon>
        <taxon>Dendroctonus</taxon>
    </lineage>
</organism>
<dbReference type="PROSITE" id="PS50176">
    <property type="entry name" value="ARM_REPEAT"/>
    <property type="match status" value="1"/>
</dbReference>